<dbReference type="Gene3D" id="1.20.1290.10">
    <property type="entry name" value="AhpD-like"/>
    <property type="match status" value="1"/>
</dbReference>
<dbReference type="InterPro" id="IPR029032">
    <property type="entry name" value="AhpD-like"/>
</dbReference>
<dbReference type="JaponicusDB" id="SJAG_02630">
    <property type="gene designation" value="pxp2"/>
</dbReference>
<dbReference type="EMBL" id="KE651166">
    <property type="protein sequence ID" value="EEB07542.1"/>
    <property type="molecule type" value="Genomic_DNA"/>
</dbReference>
<keyword evidence="4" id="KW-1185">Reference proteome</keyword>
<dbReference type="Proteomes" id="UP000001744">
    <property type="component" value="Unassembled WGS sequence"/>
</dbReference>
<dbReference type="OMA" id="WGHLKGA"/>
<reference evidence="2 4" key="1">
    <citation type="journal article" date="2011" name="Science">
        <title>Comparative functional genomics of the fission yeasts.</title>
        <authorList>
            <person name="Rhind N."/>
            <person name="Chen Z."/>
            <person name="Yassour M."/>
            <person name="Thompson D.A."/>
            <person name="Haas B.J."/>
            <person name="Habib N."/>
            <person name="Wapinski I."/>
            <person name="Roy S."/>
            <person name="Lin M.F."/>
            <person name="Heiman D.I."/>
            <person name="Young S.K."/>
            <person name="Furuya K."/>
            <person name="Guo Y."/>
            <person name="Pidoux A."/>
            <person name="Chen H.M."/>
            <person name="Robbertse B."/>
            <person name="Goldberg J.M."/>
            <person name="Aoki K."/>
            <person name="Bayne E.H."/>
            <person name="Berlin A.M."/>
            <person name="Desjardins C.A."/>
            <person name="Dobbs E."/>
            <person name="Dukaj L."/>
            <person name="Fan L."/>
            <person name="FitzGerald M.G."/>
            <person name="French C."/>
            <person name="Gujja S."/>
            <person name="Hansen K."/>
            <person name="Keifenheim D."/>
            <person name="Levin J.Z."/>
            <person name="Mosher R.A."/>
            <person name="Mueller C.A."/>
            <person name="Pfiffner J."/>
            <person name="Priest M."/>
            <person name="Russ C."/>
            <person name="Smialowska A."/>
            <person name="Swoboda P."/>
            <person name="Sykes S.M."/>
            <person name="Vaughn M."/>
            <person name="Vengrova S."/>
            <person name="Yoder R."/>
            <person name="Zeng Q."/>
            <person name="Allshire R."/>
            <person name="Baulcombe D."/>
            <person name="Birren B.W."/>
            <person name="Brown W."/>
            <person name="Ekwall K."/>
            <person name="Kellis M."/>
            <person name="Leatherwood J."/>
            <person name="Levin H."/>
            <person name="Margalit H."/>
            <person name="Martienssen R."/>
            <person name="Nieduszynski C.A."/>
            <person name="Spatafora J.W."/>
            <person name="Friedman N."/>
            <person name="Dalgaard J.Z."/>
            <person name="Baumann P."/>
            <person name="Niki H."/>
            <person name="Regev A."/>
            <person name="Nusbaum C."/>
        </authorList>
    </citation>
    <scope>NUCLEOTIDE SEQUENCE [LARGE SCALE GENOMIC DNA]</scope>
    <source>
        <strain evidence="4">yFS275 / FY16936</strain>
    </source>
</reference>
<dbReference type="PANTHER" id="PTHR28180:SF2">
    <property type="entry name" value="PEROXISOMAL PROTEIN 2"/>
    <property type="match status" value="1"/>
</dbReference>
<proteinExistence type="predicted"/>
<dbReference type="OrthoDB" id="5537330at2759"/>
<dbReference type="AlphaFoldDB" id="B6K0S1"/>
<dbReference type="GO" id="GO:0051920">
    <property type="term" value="F:peroxiredoxin activity"/>
    <property type="evidence" value="ECO:0007669"/>
    <property type="project" value="InterPro"/>
</dbReference>
<dbReference type="InterPro" id="IPR003779">
    <property type="entry name" value="CMD-like"/>
</dbReference>
<protein>
    <submittedName>
        <fullName evidence="2">Fungal protein</fullName>
    </submittedName>
</protein>
<evidence type="ECO:0000313" key="4">
    <source>
        <dbReference type="Proteomes" id="UP000001744"/>
    </source>
</evidence>
<dbReference type="RefSeq" id="XP_002173835.1">
    <property type="nucleotide sequence ID" value="XM_002173799.1"/>
</dbReference>
<accession>B6K0S1</accession>
<dbReference type="eggNOG" id="ENOG502RCP9">
    <property type="taxonomic scope" value="Eukaryota"/>
</dbReference>
<dbReference type="SUPFAM" id="SSF69118">
    <property type="entry name" value="AhpD-like"/>
    <property type="match status" value="1"/>
</dbReference>
<dbReference type="STRING" id="402676.B6K0S1"/>
<name>B6K0S1_SCHJY</name>
<dbReference type="InterPro" id="IPR052999">
    <property type="entry name" value="PTS1_Protein"/>
</dbReference>
<feature type="domain" description="Carboxymuconolactone decarboxylase-like" evidence="1">
    <location>
        <begin position="133"/>
        <end position="191"/>
    </location>
</feature>
<dbReference type="PANTHER" id="PTHR28180">
    <property type="entry name" value="CONSERVED MITOCHONDRIAL PROTEIN-RELATED"/>
    <property type="match status" value="1"/>
</dbReference>
<dbReference type="Pfam" id="PF02627">
    <property type="entry name" value="CMD"/>
    <property type="match status" value="1"/>
</dbReference>
<gene>
    <name evidence="3" type="primary">pxp2</name>
    <name evidence="2" type="ORF">SJAG_02630</name>
</gene>
<evidence type="ECO:0000259" key="1">
    <source>
        <dbReference type="Pfam" id="PF02627"/>
    </source>
</evidence>
<sequence>MSTRGILSLDHRFIVSVVAYSASNRPDVVPKIAREAVEKVGPSIFPKLREALVKTAPLVGFPRTINSLREMSAVAPKECMDVYARASDATVDTQKRGREYFGKTYGKVTQRVLDSMTNSSLDLANLAIDYAYGKVLSYSGVISPLETSFVIIAALIPLDVNPQLRGHLKGALNHGASREEVMEVRSIALDIARQCGIQLTTVESL</sequence>
<evidence type="ECO:0000313" key="3">
    <source>
        <dbReference type="JaponicusDB" id="SJAG_02630"/>
    </source>
</evidence>
<organism evidence="2 4">
    <name type="scientific">Schizosaccharomyces japonicus (strain yFS275 / FY16936)</name>
    <name type="common">Fission yeast</name>
    <dbReference type="NCBI Taxonomy" id="402676"/>
    <lineage>
        <taxon>Eukaryota</taxon>
        <taxon>Fungi</taxon>
        <taxon>Dikarya</taxon>
        <taxon>Ascomycota</taxon>
        <taxon>Taphrinomycotina</taxon>
        <taxon>Schizosaccharomycetes</taxon>
        <taxon>Schizosaccharomycetales</taxon>
        <taxon>Schizosaccharomycetaceae</taxon>
        <taxon>Schizosaccharomyces</taxon>
    </lineage>
</organism>
<dbReference type="GeneID" id="7047739"/>
<dbReference type="VEuPathDB" id="FungiDB:SJAG_02630"/>
<dbReference type="HOGENOM" id="CLU_065389_3_1_1"/>
<evidence type="ECO:0000313" key="2">
    <source>
        <dbReference type="EMBL" id="EEB07542.1"/>
    </source>
</evidence>